<feature type="compositionally biased region" description="Polar residues" evidence="1">
    <location>
        <begin position="371"/>
        <end position="391"/>
    </location>
</feature>
<evidence type="ECO:0000259" key="3">
    <source>
        <dbReference type="PROSITE" id="PS50076"/>
    </source>
</evidence>
<dbReference type="HOGENOM" id="CLU_019041_0_0_1"/>
<feature type="domain" description="J" evidence="3">
    <location>
        <begin position="416"/>
        <end position="483"/>
    </location>
</feature>
<name>W1P5F8_AMBTC</name>
<dbReference type="Proteomes" id="UP000017836">
    <property type="component" value="Unassembled WGS sequence"/>
</dbReference>
<sequence length="710" mass="79136">MARKGTAHKVPVSESEAVPSKQKKPSDQCKKSSPSRGQSKKTNYSKDGRKNIVKSENVVHKESSEMNTKSTNGHATFSQEQRENGDRFAYGSSEFGEVEPMSIDKDSEYSRNPSGCLQNGVQEKMASSGSLDDVGSRSLGTSALSVLEIVREWLKKQNPRLTTLRNMVSNVCDCIIAKTKYAYPIIWRWLHQFGKTVLLLSLVWLDCSLRGFDSLFRLGTTSFFTVIWCSILSVTAMIGTSKFLIMVATTGMATILLGFSLAIVIVAFLALVFLWMYGSFWITGLVILVGGVAFLLNQERIALLITTLYAIYSAKLYVGWLGLFLGINLSFISSDVLIYFLKNNINERESRGATDETQGRPGAFFGEPLHSGSSDPGFQTATARSTDQGFPSTSGASSETELTSEEEVVRLLNCADHYAALGLSRFENIDVQSLKREYRKKAMLVHPDKNMGNEKAAEAFKKLQNAYEVLLDSLKRKSYDDELRREELLNYIRRFQSASQRKGRQGFFGPGFSHSEVDEEEPNGDSKRIACKKCNNFHLWVHTDRSKSRARWCQDCKDYHQAKDGDGWIEQSGHSFFFGLLQKVDTPYAYVCAESRIYNATDWFICQGMRCPSNTHKPSFHVNTSMVSKHASKVGGGTAHRPGGPMPKDGLDENMTEEAFFEWLQNAVRSGMFEGADTPSDSPGPMGSNGNSGKCNKNSGKKKKKGKKQW</sequence>
<evidence type="ECO:0000256" key="1">
    <source>
        <dbReference type="SAM" id="MobiDB-lite"/>
    </source>
</evidence>
<dbReference type="InterPro" id="IPR036869">
    <property type="entry name" value="J_dom_sf"/>
</dbReference>
<feature type="compositionally biased region" description="Polar residues" evidence="1">
    <location>
        <begin position="31"/>
        <end position="42"/>
    </location>
</feature>
<proteinExistence type="predicted"/>
<dbReference type="PROSITE" id="PS50076">
    <property type="entry name" value="DNAJ_2"/>
    <property type="match status" value="1"/>
</dbReference>
<dbReference type="Gramene" id="ERN03153">
    <property type="protein sequence ID" value="ERN03153"/>
    <property type="gene ID" value="AMTR_s00003p00109530"/>
</dbReference>
<evidence type="ECO:0000313" key="5">
    <source>
        <dbReference type="Proteomes" id="UP000017836"/>
    </source>
</evidence>
<dbReference type="eggNOG" id="KOG0720">
    <property type="taxonomic scope" value="Eukaryota"/>
</dbReference>
<dbReference type="KEGG" id="atr:18431290"/>
<gene>
    <name evidence="4" type="ORF">AMTR_s00003p00109530</name>
</gene>
<feature type="compositionally biased region" description="Low complexity" evidence="1">
    <location>
        <begin position="679"/>
        <end position="698"/>
    </location>
</feature>
<keyword evidence="2" id="KW-0472">Membrane</keyword>
<feature type="compositionally biased region" description="Low complexity" evidence="1">
    <location>
        <begin position="392"/>
        <end position="401"/>
    </location>
</feature>
<dbReference type="EMBL" id="KI394358">
    <property type="protein sequence ID" value="ERN03153.1"/>
    <property type="molecule type" value="Genomic_DNA"/>
</dbReference>
<dbReference type="InterPro" id="IPR001623">
    <property type="entry name" value="DnaJ_domain"/>
</dbReference>
<accession>W1P5F8</accession>
<organism evidence="4 5">
    <name type="scientific">Amborella trichopoda</name>
    <dbReference type="NCBI Taxonomy" id="13333"/>
    <lineage>
        <taxon>Eukaryota</taxon>
        <taxon>Viridiplantae</taxon>
        <taxon>Streptophyta</taxon>
        <taxon>Embryophyta</taxon>
        <taxon>Tracheophyta</taxon>
        <taxon>Spermatophyta</taxon>
        <taxon>Magnoliopsida</taxon>
        <taxon>Amborellales</taxon>
        <taxon>Amborellaceae</taxon>
        <taxon>Amborella</taxon>
    </lineage>
</organism>
<feature type="transmembrane region" description="Helical" evidence="2">
    <location>
        <begin position="225"/>
        <end position="245"/>
    </location>
</feature>
<keyword evidence="2" id="KW-1133">Transmembrane helix</keyword>
<protein>
    <recommendedName>
        <fullName evidence="3">J domain-containing protein</fullName>
    </recommendedName>
</protein>
<dbReference type="PANTHER" id="PTHR45270:SF4">
    <property type="entry name" value="CHAPERONE DNAJ-DOMAIN SUPERFAMILY PROTEIN"/>
    <property type="match status" value="1"/>
</dbReference>
<dbReference type="AlphaFoldDB" id="W1P5F8"/>
<keyword evidence="2" id="KW-0812">Transmembrane</keyword>
<dbReference type="PRINTS" id="PR00625">
    <property type="entry name" value="JDOMAIN"/>
</dbReference>
<dbReference type="Pfam" id="PF00226">
    <property type="entry name" value="DnaJ"/>
    <property type="match status" value="1"/>
</dbReference>
<dbReference type="PROSITE" id="PS00636">
    <property type="entry name" value="DNAJ_1"/>
    <property type="match status" value="1"/>
</dbReference>
<dbReference type="Pfam" id="PF14901">
    <property type="entry name" value="Jiv90"/>
    <property type="match status" value="1"/>
</dbReference>
<dbReference type="InterPro" id="IPR032843">
    <property type="entry name" value="Jiv"/>
</dbReference>
<evidence type="ECO:0000256" key="2">
    <source>
        <dbReference type="SAM" id="Phobius"/>
    </source>
</evidence>
<feature type="transmembrane region" description="Helical" evidence="2">
    <location>
        <begin position="280"/>
        <end position="296"/>
    </location>
</feature>
<dbReference type="OMA" id="ICQGMKC"/>
<feature type="compositionally biased region" description="Polar residues" evidence="1">
    <location>
        <begin position="65"/>
        <end position="79"/>
    </location>
</feature>
<feature type="transmembrane region" description="Helical" evidence="2">
    <location>
        <begin position="252"/>
        <end position="274"/>
    </location>
</feature>
<dbReference type="Gene3D" id="1.10.287.110">
    <property type="entry name" value="DnaJ domain"/>
    <property type="match status" value="1"/>
</dbReference>
<dbReference type="SMART" id="SM00271">
    <property type="entry name" value="DnaJ"/>
    <property type="match status" value="1"/>
</dbReference>
<keyword evidence="5" id="KW-1185">Reference proteome</keyword>
<feature type="region of interest" description="Disordered" evidence="1">
    <location>
        <begin position="632"/>
        <end position="652"/>
    </location>
</feature>
<feature type="compositionally biased region" description="Basic residues" evidence="1">
    <location>
        <begin position="699"/>
        <end position="710"/>
    </location>
</feature>
<dbReference type="OrthoDB" id="1507364at2759"/>
<dbReference type="PANTHER" id="PTHR45270">
    <property type="entry name" value="OS03G0832900 PROTEIN"/>
    <property type="match status" value="1"/>
</dbReference>
<feature type="region of interest" description="Disordered" evidence="1">
    <location>
        <begin position="1"/>
        <end position="84"/>
    </location>
</feature>
<dbReference type="CDD" id="cd06257">
    <property type="entry name" value="DnaJ"/>
    <property type="match status" value="1"/>
</dbReference>
<feature type="region of interest" description="Disordered" evidence="1">
    <location>
        <begin position="502"/>
        <end position="522"/>
    </location>
</feature>
<feature type="transmembrane region" description="Helical" evidence="2">
    <location>
        <begin position="317"/>
        <end position="341"/>
    </location>
</feature>
<dbReference type="InterPro" id="IPR018253">
    <property type="entry name" value="DnaJ_domain_CS"/>
</dbReference>
<evidence type="ECO:0000313" key="4">
    <source>
        <dbReference type="EMBL" id="ERN03153.1"/>
    </source>
</evidence>
<feature type="region of interest" description="Disordered" evidence="1">
    <location>
        <begin position="672"/>
        <end position="710"/>
    </location>
</feature>
<feature type="transmembrane region" description="Helical" evidence="2">
    <location>
        <begin position="185"/>
        <end position="205"/>
    </location>
</feature>
<dbReference type="SUPFAM" id="SSF46565">
    <property type="entry name" value="Chaperone J-domain"/>
    <property type="match status" value="1"/>
</dbReference>
<feature type="region of interest" description="Disordered" evidence="1">
    <location>
        <begin position="371"/>
        <end position="401"/>
    </location>
</feature>
<reference evidence="5" key="1">
    <citation type="journal article" date="2013" name="Science">
        <title>The Amborella genome and the evolution of flowering plants.</title>
        <authorList>
            <consortium name="Amborella Genome Project"/>
        </authorList>
    </citation>
    <scope>NUCLEOTIDE SEQUENCE [LARGE SCALE GENOMIC DNA]</scope>
</reference>